<dbReference type="Gene3D" id="3.30.160.810">
    <property type="match status" value="1"/>
</dbReference>
<keyword evidence="3 7" id="KW-0694">RNA-binding</keyword>
<keyword evidence="4 7" id="KW-0689">Ribosomal protein</keyword>
<evidence type="ECO:0000256" key="1">
    <source>
        <dbReference type="ARBA" id="ARBA00006540"/>
    </source>
</evidence>
<keyword evidence="2 7" id="KW-0699">rRNA-binding</keyword>
<comment type="function">
    <text evidence="7">One of the primary rRNA binding proteins, it binds directly near the 3'-end of the 23S rRNA, where it nucleates assembly of the 50S subunit.</text>
</comment>
<feature type="region of interest" description="Disordered" evidence="8">
    <location>
        <begin position="139"/>
        <end position="167"/>
    </location>
</feature>
<dbReference type="HAMAP" id="MF_01325_B">
    <property type="entry name" value="Ribosomal_uL3_B"/>
    <property type="match status" value="1"/>
</dbReference>
<evidence type="ECO:0000256" key="3">
    <source>
        <dbReference type="ARBA" id="ARBA00022884"/>
    </source>
</evidence>
<dbReference type="PANTHER" id="PTHR11229:SF16">
    <property type="entry name" value="LARGE RIBOSOMAL SUBUNIT PROTEIN UL3C"/>
    <property type="match status" value="1"/>
</dbReference>
<dbReference type="Proteomes" id="UP000177208">
    <property type="component" value="Unassembled WGS sequence"/>
</dbReference>
<evidence type="ECO:0000256" key="6">
    <source>
        <dbReference type="ARBA" id="ARBA00035243"/>
    </source>
</evidence>
<evidence type="ECO:0000256" key="5">
    <source>
        <dbReference type="ARBA" id="ARBA00023274"/>
    </source>
</evidence>
<dbReference type="SUPFAM" id="SSF50447">
    <property type="entry name" value="Translation proteins"/>
    <property type="match status" value="1"/>
</dbReference>
<dbReference type="GO" id="GO:0022625">
    <property type="term" value="C:cytosolic large ribosomal subunit"/>
    <property type="evidence" value="ECO:0007669"/>
    <property type="project" value="TreeGrafter"/>
</dbReference>
<dbReference type="FunFam" id="2.40.30.10:FF:000004">
    <property type="entry name" value="50S ribosomal protein L3"/>
    <property type="match status" value="1"/>
</dbReference>
<dbReference type="PANTHER" id="PTHR11229">
    <property type="entry name" value="50S RIBOSOMAL PROTEIN L3"/>
    <property type="match status" value="1"/>
</dbReference>
<evidence type="ECO:0000256" key="8">
    <source>
        <dbReference type="SAM" id="MobiDB-lite"/>
    </source>
</evidence>
<comment type="caution">
    <text evidence="9">The sequence shown here is derived from an EMBL/GenBank/DDBJ whole genome shotgun (WGS) entry which is preliminary data.</text>
</comment>
<gene>
    <name evidence="7" type="primary">rplC</name>
    <name evidence="9" type="ORF">A2774_02265</name>
</gene>
<comment type="similarity">
    <text evidence="1 7">Belongs to the universal ribosomal protein uL3 family.</text>
</comment>
<dbReference type="Gene3D" id="2.40.30.10">
    <property type="entry name" value="Translation factors"/>
    <property type="match status" value="1"/>
</dbReference>
<dbReference type="InterPro" id="IPR000597">
    <property type="entry name" value="Ribosomal_uL3"/>
</dbReference>
<evidence type="ECO:0000313" key="9">
    <source>
        <dbReference type="EMBL" id="OGK17202.1"/>
    </source>
</evidence>
<evidence type="ECO:0000256" key="2">
    <source>
        <dbReference type="ARBA" id="ARBA00022730"/>
    </source>
</evidence>
<dbReference type="InterPro" id="IPR019927">
    <property type="entry name" value="Ribosomal_uL3_bac/org-type"/>
</dbReference>
<evidence type="ECO:0000256" key="7">
    <source>
        <dbReference type="HAMAP-Rule" id="MF_01325"/>
    </source>
</evidence>
<dbReference type="GO" id="GO:0019843">
    <property type="term" value="F:rRNA binding"/>
    <property type="evidence" value="ECO:0007669"/>
    <property type="project" value="UniProtKB-UniRule"/>
</dbReference>
<organism evidence="9 10">
    <name type="scientific">Candidatus Roizmanbacteria bacterium RIFCSPHIGHO2_01_FULL_39_12c</name>
    <dbReference type="NCBI Taxonomy" id="1802031"/>
    <lineage>
        <taxon>Bacteria</taxon>
        <taxon>Candidatus Roizmaniibacteriota</taxon>
    </lineage>
</organism>
<comment type="subunit">
    <text evidence="7">Part of the 50S ribosomal subunit. Forms a cluster with proteins L14 and L19.</text>
</comment>
<dbReference type="GO" id="GO:0006412">
    <property type="term" value="P:translation"/>
    <property type="evidence" value="ECO:0007669"/>
    <property type="project" value="UniProtKB-UniRule"/>
</dbReference>
<sequence>MQGFILGKKSEQSQSFDEAGFRIPTTFIVTSPCFIVDIKEPARQGYFSVMLGFGQAKSKNISKPNQGKLSKAGIKTPLRFLREFRLESDKFQKEGIVINNHKIEPGEELKPAFFFKQGDYVNVSGTAKGKGFQGVVKRHRFSGGPRTHGQSDRERAPGSIGQTTTPGRVYKGKRMAGRMGGNRVTVKKLKIMEIKDDGIVVKGLVPGAKGGLLEIKKLK</sequence>
<dbReference type="NCBIfam" id="TIGR03625">
    <property type="entry name" value="L3_bact"/>
    <property type="match status" value="1"/>
</dbReference>
<dbReference type="EMBL" id="MFZG01000010">
    <property type="protein sequence ID" value="OGK17202.1"/>
    <property type="molecule type" value="Genomic_DNA"/>
</dbReference>
<dbReference type="InterPro" id="IPR009000">
    <property type="entry name" value="Transl_B-barrel_sf"/>
</dbReference>
<proteinExistence type="inferred from homology"/>
<protein>
    <recommendedName>
        <fullName evidence="6 7">Large ribosomal subunit protein uL3</fullName>
    </recommendedName>
</protein>
<accession>A0A1F7GFE2</accession>
<dbReference type="Pfam" id="PF00297">
    <property type="entry name" value="Ribosomal_L3"/>
    <property type="match status" value="1"/>
</dbReference>
<dbReference type="GO" id="GO:0003735">
    <property type="term" value="F:structural constituent of ribosome"/>
    <property type="evidence" value="ECO:0007669"/>
    <property type="project" value="UniProtKB-UniRule"/>
</dbReference>
<reference evidence="9 10" key="1">
    <citation type="journal article" date="2016" name="Nat. Commun.">
        <title>Thousands of microbial genomes shed light on interconnected biogeochemical processes in an aquifer system.</title>
        <authorList>
            <person name="Anantharaman K."/>
            <person name="Brown C.T."/>
            <person name="Hug L.A."/>
            <person name="Sharon I."/>
            <person name="Castelle C.J."/>
            <person name="Probst A.J."/>
            <person name="Thomas B.C."/>
            <person name="Singh A."/>
            <person name="Wilkins M.J."/>
            <person name="Karaoz U."/>
            <person name="Brodie E.L."/>
            <person name="Williams K.H."/>
            <person name="Hubbard S.S."/>
            <person name="Banfield J.F."/>
        </authorList>
    </citation>
    <scope>NUCLEOTIDE SEQUENCE [LARGE SCALE GENOMIC DNA]</scope>
</reference>
<dbReference type="AlphaFoldDB" id="A0A1F7GFE2"/>
<evidence type="ECO:0000256" key="4">
    <source>
        <dbReference type="ARBA" id="ARBA00022980"/>
    </source>
</evidence>
<evidence type="ECO:0000313" key="10">
    <source>
        <dbReference type="Proteomes" id="UP000177208"/>
    </source>
</evidence>
<keyword evidence="5 7" id="KW-0687">Ribonucleoprotein</keyword>
<name>A0A1F7GFE2_9BACT</name>